<keyword evidence="5" id="KW-0732">Signal</keyword>
<dbReference type="InterPro" id="IPR041544">
    <property type="entry name" value="MotY_N"/>
</dbReference>
<keyword evidence="9" id="KW-1185">Reference proteome</keyword>
<dbReference type="OrthoDB" id="6905929at2"/>
<dbReference type="GO" id="GO:0009279">
    <property type="term" value="C:cell outer membrane"/>
    <property type="evidence" value="ECO:0007669"/>
    <property type="project" value="UniProtKB-SubCell"/>
</dbReference>
<dbReference type="CDD" id="cd07185">
    <property type="entry name" value="OmpA_C-like"/>
    <property type="match status" value="1"/>
</dbReference>
<dbReference type="SUPFAM" id="SSF103088">
    <property type="entry name" value="OmpA-like"/>
    <property type="match status" value="1"/>
</dbReference>
<reference evidence="7 9" key="1">
    <citation type="submission" date="2015-11" db="EMBL/GenBank/DDBJ databases">
        <title>Genomic analysis of 38 Legionella species identifies large and diverse effector repertoires.</title>
        <authorList>
            <person name="Burstein D."/>
            <person name="Amaro F."/>
            <person name="Zusman T."/>
            <person name="Lifshitz Z."/>
            <person name="Cohen O."/>
            <person name="Gilbert J.A."/>
            <person name="Pupko T."/>
            <person name="Shuman H.A."/>
            <person name="Segal G."/>
        </authorList>
    </citation>
    <scope>NUCLEOTIDE SEQUENCE [LARGE SCALE GENOMIC DNA]</scope>
    <source>
        <strain evidence="7 9">CDC#1407-AL-14</strain>
    </source>
</reference>
<feature type="chain" id="PRO_5016656149" evidence="5">
    <location>
        <begin position="27"/>
        <end position="292"/>
    </location>
</feature>
<name>A0A378I777_9GAMM</name>
<dbReference type="Proteomes" id="UP000255066">
    <property type="component" value="Unassembled WGS sequence"/>
</dbReference>
<dbReference type="PANTHER" id="PTHR30329:SF21">
    <property type="entry name" value="LIPOPROTEIN YIAD-RELATED"/>
    <property type="match status" value="1"/>
</dbReference>
<dbReference type="PRINTS" id="PR01021">
    <property type="entry name" value="OMPADOMAIN"/>
</dbReference>
<dbReference type="Gene3D" id="3.30.1330.60">
    <property type="entry name" value="OmpA-like domain"/>
    <property type="match status" value="1"/>
</dbReference>
<gene>
    <name evidence="8" type="primary">arfA</name>
    <name evidence="7" type="ORF">Lbir_1243</name>
    <name evidence="8" type="ORF">NCTC12437_00360</name>
</gene>
<comment type="subcellular location">
    <subcellularLocation>
        <location evidence="1">Cell outer membrane</location>
    </subcellularLocation>
</comment>
<evidence type="ECO:0000256" key="1">
    <source>
        <dbReference type="ARBA" id="ARBA00004442"/>
    </source>
</evidence>
<evidence type="ECO:0000256" key="5">
    <source>
        <dbReference type="SAM" id="SignalP"/>
    </source>
</evidence>
<dbReference type="InterPro" id="IPR006665">
    <property type="entry name" value="OmpA-like"/>
</dbReference>
<dbReference type="EMBL" id="LNXT01000015">
    <property type="protein sequence ID" value="KTC72468.1"/>
    <property type="molecule type" value="Genomic_DNA"/>
</dbReference>
<dbReference type="AlphaFoldDB" id="A0A378I777"/>
<proteinExistence type="predicted"/>
<evidence type="ECO:0000313" key="9">
    <source>
        <dbReference type="Proteomes" id="UP000054735"/>
    </source>
</evidence>
<feature type="signal peptide" evidence="5">
    <location>
        <begin position="1"/>
        <end position="26"/>
    </location>
</feature>
<dbReference type="Pfam" id="PF00691">
    <property type="entry name" value="OmpA"/>
    <property type="match status" value="1"/>
</dbReference>
<keyword evidence="8" id="KW-0282">Flagellum</keyword>
<accession>A0A378I777</accession>
<evidence type="ECO:0000313" key="7">
    <source>
        <dbReference type="EMBL" id="KTC72468.1"/>
    </source>
</evidence>
<evidence type="ECO:0000259" key="6">
    <source>
        <dbReference type="PROSITE" id="PS51123"/>
    </source>
</evidence>
<evidence type="ECO:0000313" key="8">
    <source>
        <dbReference type="EMBL" id="STX30600.1"/>
    </source>
</evidence>
<dbReference type="Gene3D" id="2.60.40.2540">
    <property type="match status" value="1"/>
</dbReference>
<evidence type="ECO:0000313" key="10">
    <source>
        <dbReference type="Proteomes" id="UP000255066"/>
    </source>
</evidence>
<evidence type="ECO:0000256" key="3">
    <source>
        <dbReference type="ARBA" id="ARBA00023237"/>
    </source>
</evidence>
<dbReference type="STRING" id="28083.Lbir_1243"/>
<dbReference type="PROSITE" id="PS51123">
    <property type="entry name" value="OMPA_2"/>
    <property type="match status" value="1"/>
</dbReference>
<dbReference type="EMBL" id="UGNW01000001">
    <property type="protein sequence ID" value="STX30600.1"/>
    <property type="molecule type" value="Genomic_DNA"/>
</dbReference>
<dbReference type="InterPro" id="IPR050330">
    <property type="entry name" value="Bact_OuterMem_StrucFunc"/>
</dbReference>
<keyword evidence="2 4" id="KW-0472">Membrane</keyword>
<sequence length="292" mass="32729">MTQVRFFGRIPLCLFLLSLVSAPAFSVPLHVEYVSPLGTENWKMTGSKLRCGLSLTVPNFGIAYFEQYAARPPHFIMTKWQQVERPLQATFFAGPPMWKPHGPIFLISKTAISPGKYGVFLKREPALKALTYLSRGFITKFQYHSEEGFAVSVILSPVKFQEPYAKYQECLGNLLDYTFQSVAVTVILFNTDEAELSEAAKKQLDKVAEYFRADAQIKKIAIAGYADSTGRKSYNNAVSEDRAEAVSRYLSSKGIDKHELTVTWYGATKPAESNDTEEGQAANRRVVVKLIK</sequence>
<keyword evidence="8" id="KW-0966">Cell projection</keyword>
<reference evidence="8 10" key="2">
    <citation type="submission" date="2018-06" db="EMBL/GenBank/DDBJ databases">
        <authorList>
            <consortium name="Pathogen Informatics"/>
            <person name="Doyle S."/>
        </authorList>
    </citation>
    <scope>NUCLEOTIDE SEQUENCE [LARGE SCALE GENOMIC DNA]</scope>
    <source>
        <strain evidence="8 10">NCTC12437</strain>
    </source>
</reference>
<dbReference type="Proteomes" id="UP000054735">
    <property type="component" value="Unassembled WGS sequence"/>
</dbReference>
<dbReference type="PANTHER" id="PTHR30329">
    <property type="entry name" value="STATOR ELEMENT OF FLAGELLAR MOTOR COMPLEX"/>
    <property type="match status" value="1"/>
</dbReference>
<dbReference type="Pfam" id="PF18393">
    <property type="entry name" value="MotY_N"/>
    <property type="match status" value="1"/>
</dbReference>
<keyword evidence="8" id="KW-0969">Cilium</keyword>
<dbReference type="RefSeq" id="WP_058523323.1">
    <property type="nucleotide sequence ID" value="NZ_CAAAHV010000002.1"/>
</dbReference>
<organism evidence="8 10">
    <name type="scientific">Legionella birminghamensis</name>
    <dbReference type="NCBI Taxonomy" id="28083"/>
    <lineage>
        <taxon>Bacteria</taxon>
        <taxon>Pseudomonadati</taxon>
        <taxon>Pseudomonadota</taxon>
        <taxon>Gammaproteobacteria</taxon>
        <taxon>Legionellales</taxon>
        <taxon>Legionellaceae</taxon>
        <taxon>Legionella</taxon>
    </lineage>
</organism>
<dbReference type="InterPro" id="IPR036737">
    <property type="entry name" value="OmpA-like_sf"/>
</dbReference>
<evidence type="ECO:0000256" key="4">
    <source>
        <dbReference type="PROSITE-ProRule" id="PRU00473"/>
    </source>
</evidence>
<dbReference type="InterPro" id="IPR006664">
    <property type="entry name" value="OMP_bac"/>
</dbReference>
<protein>
    <submittedName>
        <fullName evidence="8">Sodium-type flagellar protein</fullName>
    </submittedName>
</protein>
<feature type="domain" description="OmpA-like" evidence="6">
    <location>
        <begin position="177"/>
        <end position="292"/>
    </location>
</feature>
<dbReference type="PRINTS" id="PR01023">
    <property type="entry name" value="NAFLGMOTY"/>
</dbReference>
<keyword evidence="3" id="KW-0998">Cell outer membrane</keyword>
<evidence type="ECO:0000256" key="2">
    <source>
        <dbReference type="ARBA" id="ARBA00023136"/>
    </source>
</evidence>